<dbReference type="SUPFAM" id="SSF52980">
    <property type="entry name" value="Restriction endonuclease-like"/>
    <property type="match status" value="1"/>
</dbReference>
<dbReference type="RefSeq" id="WP_135276357.1">
    <property type="nucleotide sequence ID" value="NZ_PQVH01000002.1"/>
</dbReference>
<evidence type="ECO:0000256" key="11">
    <source>
        <dbReference type="ARBA" id="ARBA00034617"/>
    </source>
</evidence>
<name>A0A4Y9VVE8_9PROT</name>
<reference evidence="18 19" key="1">
    <citation type="submission" date="2018-02" db="EMBL/GenBank/DDBJ databases">
        <title>A novel lanthanide dependent methylotroph, Methylotenera sp. La3113.</title>
        <authorList>
            <person name="Lv H."/>
            <person name="Tani A."/>
        </authorList>
    </citation>
    <scope>NUCLEOTIDE SEQUENCE [LARGE SCALE GENOMIC DNA]</scope>
    <source>
        <strain evidence="18 19">La3113</strain>
    </source>
</reference>
<protein>
    <recommendedName>
        <fullName evidence="12">DNA 3'-5' helicase</fullName>
        <ecNumber evidence="12">5.6.2.4</ecNumber>
    </recommendedName>
    <alternativeName>
        <fullName evidence="13">DNA 3'-5' helicase II</fullName>
    </alternativeName>
</protein>
<keyword evidence="19" id="KW-1185">Reference proteome</keyword>
<keyword evidence="4 15" id="KW-0378">Hydrolase</keyword>
<keyword evidence="10" id="KW-0413">Isomerase</keyword>
<comment type="catalytic activity">
    <reaction evidence="11">
        <text>Couples ATP hydrolysis with the unwinding of duplex DNA by translocating in the 3'-5' direction.</text>
        <dbReference type="EC" id="5.6.2.4"/>
    </reaction>
</comment>
<dbReference type="GO" id="GO:0004527">
    <property type="term" value="F:exonuclease activity"/>
    <property type="evidence" value="ECO:0007669"/>
    <property type="project" value="UniProtKB-KW"/>
</dbReference>
<dbReference type="Gene3D" id="3.90.320.10">
    <property type="match status" value="1"/>
</dbReference>
<dbReference type="SUPFAM" id="SSF52540">
    <property type="entry name" value="P-loop containing nucleoside triphosphate hydrolases"/>
    <property type="match status" value="1"/>
</dbReference>
<keyword evidence="9" id="KW-0234">DNA repair</keyword>
<keyword evidence="3" id="KW-0227">DNA damage</keyword>
<evidence type="ECO:0000256" key="13">
    <source>
        <dbReference type="ARBA" id="ARBA00034923"/>
    </source>
</evidence>
<keyword evidence="6" id="KW-0269">Exonuclease</keyword>
<gene>
    <name evidence="18" type="ORF">C3Y98_01450</name>
</gene>
<evidence type="ECO:0000256" key="3">
    <source>
        <dbReference type="ARBA" id="ARBA00022763"/>
    </source>
</evidence>
<evidence type="ECO:0000256" key="9">
    <source>
        <dbReference type="ARBA" id="ARBA00023204"/>
    </source>
</evidence>
<dbReference type="GO" id="GO:0000725">
    <property type="term" value="P:recombinational repair"/>
    <property type="evidence" value="ECO:0007669"/>
    <property type="project" value="TreeGrafter"/>
</dbReference>
<dbReference type="InterPro" id="IPR011335">
    <property type="entry name" value="Restrct_endonuc-II-like"/>
</dbReference>
<evidence type="ECO:0000259" key="16">
    <source>
        <dbReference type="PROSITE" id="PS51198"/>
    </source>
</evidence>
<evidence type="ECO:0000313" key="19">
    <source>
        <dbReference type="Proteomes" id="UP000297706"/>
    </source>
</evidence>
<dbReference type="AlphaFoldDB" id="A0A4Y9VVE8"/>
<dbReference type="GO" id="GO:0005524">
    <property type="term" value="F:ATP binding"/>
    <property type="evidence" value="ECO:0007669"/>
    <property type="project" value="UniProtKB-UniRule"/>
</dbReference>
<dbReference type="InterPro" id="IPR027417">
    <property type="entry name" value="P-loop_NTPase"/>
</dbReference>
<organism evidence="18 19">
    <name type="scientific">Methylotenera oryzisoli</name>
    <dbReference type="NCBI Taxonomy" id="2080758"/>
    <lineage>
        <taxon>Bacteria</taxon>
        <taxon>Pseudomonadati</taxon>
        <taxon>Pseudomonadota</taxon>
        <taxon>Betaproteobacteria</taxon>
        <taxon>Nitrosomonadales</taxon>
        <taxon>Methylophilaceae</taxon>
        <taxon>Methylotenera</taxon>
    </lineage>
</organism>
<dbReference type="Pfam" id="PF00580">
    <property type="entry name" value="UvrD-helicase"/>
    <property type="match status" value="1"/>
</dbReference>
<evidence type="ECO:0000256" key="12">
    <source>
        <dbReference type="ARBA" id="ARBA00034808"/>
    </source>
</evidence>
<dbReference type="InterPro" id="IPR014016">
    <property type="entry name" value="UvrD-like_ATP-bd"/>
</dbReference>
<dbReference type="Proteomes" id="UP000297706">
    <property type="component" value="Unassembled WGS sequence"/>
</dbReference>
<sequence length="1120" mass="125602">MSVDQTNNTAAEVLELDAQNRLRALDLSSFIVEAPAGAGKTELLTQRYLKLLQTVNAPEEIIAITFTNKAAAEMRLRILDSLLKADSKEIPTQAHKQITYDLSLKALQQSSQKNWQLIENPSRLRIFTIDSLCAHLARQMPLMSRFGAQPQVTTDAGVLYAQAAEQALALVNGTEHGDLVKTALRYVDNDTNQLKNLLIKMLEKRDQWLHHAQHEVDAEQLQQTLRYLVEQELQVAAHAVPFRLQHLLMPTARFAASNLPCDHPVALLVDWETPLAQKQEALPMWCALAELLLTASGEPRKEGGLNVKIGFPATDEGRAQKSALMEIIHAVEDVPALYRVKSLPDLSNENTSWQIITTLSKLLTLAVAELWLVFQRAGEVDFVEIAQRATHALSDHFGEPTELALKLDYQIQHLLVDEFQDTSPSQVALIEQLTLGWQFDDGRTLFAVGDPMQSIYRFRKANVGLFIDAAVNGIGNIYLERLQLYRNNRSCPAIIDWINQTFAPIFPMQDEVTQGAIHYRPFIATRQEMPEAGVEVHPLIKQADENYEAAAQREAEAVIRIIQQERSHHPAQKIAVLVRSKKHLSHLVSRLRRDHQDIPFQAVDIEALEGRQIVQDLLSLMHALHHRADRVHWLAILRAPWCGLTLHDLYELAGRDHHRTVWSLMQDNDIVSQLSVDGQARLLHIREVLAEAYASQGRMSVSRWIRGVWLMLNGTDCLWDAADVVDVQAFFACLDGLDRSNQFSPERMESEITKLFAAPDSHGEHLQMMTIHKSKGLEFDTVILLGLGAPTGGNNTDKPLVLWEEVKTSDSHELLAAPYIPKGSRDKDKVSPYDYLESREKARDANESARVLYVAATRVERKLHLFGIANQNAKGEISPNKNTYLDLLWPSVASVFESDPQLASEQQALDDIANFTPQLVRLVQPAVPLPLQANQAATSYAKPNVKPSYHSSLDADTGTLAHRYMELIAQQGVSHWTTARLATLAPAMQHWLRQRGHASAASNEAAAAVQRILQQTLNSADGQWVLQARPDAESELGITRSQQDAVKSYVIDRTFVEDGIRWIIDYKSVILATDMAESELKAVAAQYKAQLENYAMLFAHETYPIKKAILFLSIGKLVMI</sequence>
<dbReference type="PROSITE" id="PS51217">
    <property type="entry name" value="UVRD_HELICASE_CTER"/>
    <property type="match status" value="1"/>
</dbReference>
<evidence type="ECO:0000313" key="18">
    <source>
        <dbReference type="EMBL" id="TFW73049.1"/>
    </source>
</evidence>
<keyword evidence="7 15" id="KW-0067">ATP-binding</keyword>
<dbReference type="EC" id="5.6.2.4" evidence="12"/>
<evidence type="ECO:0000256" key="5">
    <source>
        <dbReference type="ARBA" id="ARBA00022806"/>
    </source>
</evidence>
<evidence type="ECO:0000256" key="7">
    <source>
        <dbReference type="ARBA" id="ARBA00022840"/>
    </source>
</evidence>
<feature type="binding site" evidence="15">
    <location>
        <begin position="34"/>
        <end position="41"/>
    </location>
    <ligand>
        <name>ATP</name>
        <dbReference type="ChEBI" id="CHEBI:30616"/>
    </ligand>
</feature>
<keyword evidence="1" id="KW-0540">Nuclease</keyword>
<dbReference type="GO" id="GO:0043138">
    <property type="term" value="F:3'-5' DNA helicase activity"/>
    <property type="evidence" value="ECO:0007669"/>
    <property type="project" value="UniProtKB-EC"/>
</dbReference>
<dbReference type="OrthoDB" id="5905204at2"/>
<dbReference type="Gene3D" id="3.40.50.300">
    <property type="entry name" value="P-loop containing nucleotide triphosphate hydrolases"/>
    <property type="match status" value="4"/>
</dbReference>
<dbReference type="PANTHER" id="PTHR11070">
    <property type="entry name" value="UVRD / RECB / PCRA DNA HELICASE FAMILY MEMBER"/>
    <property type="match status" value="1"/>
</dbReference>
<dbReference type="GO" id="GO:0003677">
    <property type="term" value="F:DNA binding"/>
    <property type="evidence" value="ECO:0007669"/>
    <property type="project" value="UniProtKB-KW"/>
</dbReference>
<evidence type="ECO:0000256" key="10">
    <source>
        <dbReference type="ARBA" id="ARBA00023235"/>
    </source>
</evidence>
<accession>A0A4Y9VVE8</accession>
<evidence type="ECO:0000256" key="8">
    <source>
        <dbReference type="ARBA" id="ARBA00023125"/>
    </source>
</evidence>
<feature type="domain" description="UvrD-like helicase C-terminal" evidence="17">
    <location>
        <begin position="503"/>
        <end position="776"/>
    </location>
</feature>
<evidence type="ECO:0000256" key="14">
    <source>
        <dbReference type="ARBA" id="ARBA00048988"/>
    </source>
</evidence>
<dbReference type="PANTHER" id="PTHR11070:SF2">
    <property type="entry name" value="ATP-DEPENDENT DNA HELICASE SRS2"/>
    <property type="match status" value="1"/>
</dbReference>
<evidence type="ECO:0000256" key="15">
    <source>
        <dbReference type="PROSITE-ProRule" id="PRU00560"/>
    </source>
</evidence>
<dbReference type="InterPro" id="IPR000212">
    <property type="entry name" value="DNA_helicase_UvrD/REP"/>
</dbReference>
<dbReference type="PROSITE" id="PS51198">
    <property type="entry name" value="UVRD_HELICASE_ATP_BIND"/>
    <property type="match status" value="1"/>
</dbReference>
<comment type="catalytic activity">
    <reaction evidence="14">
        <text>ATP + H2O = ADP + phosphate + H(+)</text>
        <dbReference type="Rhea" id="RHEA:13065"/>
        <dbReference type="ChEBI" id="CHEBI:15377"/>
        <dbReference type="ChEBI" id="CHEBI:15378"/>
        <dbReference type="ChEBI" id="CHEBI:30616"/>
        <dbReference type="ChEBI" id="CHEBI:43474"/>
        <dbReference type="ChEBI" id="CHEBI:456216"/>
        <dbReference type="EC" id="5.6.2.4"/>
    </reaction>
</comment>
<dbReference type="GO" id="GO:0033202">
    <property type="term" value="C:DNA helicase complex"/>
    <property type="evidence" value="ECO:0007669"/>
    <property type="project" value="TreeGrafter"/>
</dbReference>
<feature type="domain" description="UvrD-like helicase ATP-binding" evidence="16">
    <location>
        <begin position="13"/>
        <end position="491"/>
    </location>
</feature>
<dbReference type="InterPro" id="IPR014017">
    <property type="entry name" value="DNA_helicase_UvrD-like_C"/>
</dbReference>
<comment type="caution">
    <text evidence="18">The sequence shown here is derived from an EMBL/GenBank/DDBJ whole genome shotgun (WGS) entry which is preliminary data.</text>
</comment>
<evidence type="ECO:0000256" key="2">
    <source>
        <dbReference type="ARBA" id="ARBA00022741"/>
    </source>
</evidence>
<evidence type="ECO:0000259" key="17">
    <source>
        <dbReference type="PROSITE" id="PS51217"/>
    </source>
</evidence>
<evidence type="ECO:0000256" key="1">
    <source>
        <dbReference type="ARBA" id="ARBA00022722"/>
    </source>
</evidence>
<proteinExistence type="predicted"/>
<keyword evidence="5 15" id="KW-0347">Helicase</keyword>
<dbReference type="EMBL" id="PQVH01000002">
    <property type="protein sequence ID" value="TFW73049.1"/>
    <property type="molecule type" value="Genomic_DNA"/>
</dbReference>
<keyword evidence="2 15" id="KW-0547">Nucleotide-binding</keyword>
<evidence type="ECO:0000256" key="6">
    <source>
        <dbReference type="ARBA" id="ARBA00022839"/>
    </source>
</evidence>
<evidence type="ECO:0000256" key="4">
    <source>
        <dbReference type="ARBA" id="ARBA00022801"/>
    </source>
</evidence>
<dbReference type="Pfam" id="PF13361">
    <property type="entry name" value="UvrD_C"/>
    <property type="match status" value="2"/>
</dbReference>
<dbReference type="InterPro" id="IPR011604">
    <property type="entry name" value="PDDEXK-like_dom_sf"/>
</dbReference>
<keyword evidence="8" id="KW-0238">DNA-binding</keyword>
<dbReference type="GO" id="GO:0005829">
    <property type="term" value="C:cytosol"/>
    <property type="evidence" value="ECO:0007669"/>
    <property type="project" value="TreeGrafter"/>
</dbReference>